<feature type="transmembrane region" description="Helical" evidence="1">
    <location>
        <begin position="170"/>
        <end position="192"/>
    </location>
</feature>
<evidence type="ECO:0000313" key="2">
    <source>
        <dbReference type="EMBL" id="MFC5825864.1"/>
    </source>
</evidence>
<evidence type="ECO:0000256" key="1">
    <source>
        <dbReference type="SAM" id="Phobius"/>
    </source>
</evidence>
<feature type="transmembrane region" description="Helical" evidence="1">
    <location>
        <begin position="146"/>
        <end position="164"/>
    </location>
</feature>
<proteinExistence type="predicted"/>
<reference evidence="3" key="1">
    <citation type="journal article" date="2019" name="Int. J. Syst. Evol. Microbiol.">
        <title>The Global Catalogue of Microorganisms (GCM) 10K type strain sequencing project: providing services to taxonomists for standard genome sequencing and annotation.</title>
        <authorList>
            <consortium name="The Broad Institute Genomics Platform"/>
            <consortium name="The Broad Institute Genome Sequencing Center for Infectious Disease"/>
            <person name="Wu L."/>
            <person name="Ma J."/>
        </authorList>
    </citation>
    <scope>NUCLEOTIDE SEQUENCE [LARGE SCALE GENOMIC DNA]</scope>
    <source>
        <strain evidence="3">CCUG 53903</strain>
    </source>
</reference>
<gene>
    <name evidence="2" type="ORF">ACFPZ3_18535</name>
</gene>
<feature type="transmembrane region" description="Helical" evidence="1">
    <location>
        <begin position="89"/>
        <end position="113"/>
    </location>
</feature>
<dbReference type="RefSeq" id="WP_379515379.1">
    <property type="nucleotide sequence ID" value="NZ_JBHSPA010000023.1"/>
</dbReference>
<keyword evidence="1" id="KW-0472">Membrane</keyword>
<keyword evidence="1" id="KW-0812">Transmembrane</keyword>
<evidence type="ECO:0000313" key="3">
    <source>
        <dbReference type="Proteomes" id="UP001596058"/>
    </source>
</evidence>
<organism evidence="2 3">
    <name type="scientific">Nonomuraea insulae</name>
    <dbReference type="NCBI Taxonomy" id="1616787"/>
    <lineage>
        <taxon>Bacteria</taxon>
        <taxon>Bacillati</taxon>
        <taxon>Actinomycetota</taxon>
        <taxon>Actinomycetes</taxon>
        <taxon>Streptosporangiales</taxon>
        <taxon>Streptosporangiaceae</taxon>
        <taxon>Nonomuraea</taxon>
    </lineage>
</organism>
<accession>A0ABW1CJE4</accession>
<name>A0ABW1CJE4_9ACTN</name>
<sequence>MNKSTLLKTLIPDVLLPVAIYYLCRRFGLDEEPSLLLGAAAALVRVLLAAVVARRFNGLAALVCAGFVVGVLLALLTGDPRFLLAKESVLSGLLGLLLLGSCFMGTPLMYVLMRRLTADNPGKLAEWEQLWQSAPRFRKVFQTLTLVWGAGLLAESLIRIPLIYELPLDVMAALSTVLQLATFALLIGWSLLYRRLRAAA</sequence>
<dbReference type="Proteomes" id="UP001596058">
    <property type="component" value="Unassembled WGS sequence"/>
</dbReference>
<feature type="transmembrane region" description="Helical" evidence="1">
    <location>
        <begin position="59"/>
        <end position="77"/>
    </location>
</feature>
<keyword evidence="1" id="KW-1133">Transmembrane helix</keyword>
<dbReference type="EMBL" id="JBHSPA010000023">
    <property type="protein sequence ID" value="MFC5825864.1"/>
    <property type="molecule type" value="Genomic_DNA"/>
</dbReference>
<protein>
    <submittedName>
        <fullName evidence="2">VC0807 family protein</fullName>
    </submittedName>
</protein>
<keyword evidence="3" id="KW-1185">Reference proteome</keyword>
<comment type="caution">
    <text evidence="2">The sequence shown here is derived from an EMBL/GenBank/DDBJ whole genome shotgun (WGS) entry which is preliminary data.</text>
</comment>
<dbReference type="NCBIfam" id="NF041646">
    <property type="entry name" value="VC0807_fam"/>
    <property type="match status" value="1"/>
</dbReference>